<protein>
    <submittedName>
        <fullName evidence="2">Uncharacterized protein</fullName>
    </submittedName>
</protein>
<keyword evidence="1" id="KW-0472">Membrane</keyword>
<proteinExistence type="predicted"/>
<reference evidence="3" key="1">
    <citation type="submission" date="2018-08" db="EMBL/GenBank/DDBJ databases">
        <authorList>
            <person name="Chevrot R."/>
        </authorList>
    </citation>
    <scope>NUCLEOTIDE SEQUENCE [LARGE SCALE GENOMIC DNA]</scope>
</reference>
<dbReference type="EMBL" id="LS992241">
    <property type="protein sequence ID" value="SYX86639.1"/>
    <property type="molecule type" value="Genomic_DNA"/>
</dbReference>
<name>A0A383RJU7_PAEAL</name>
<keyword evidence="1" id="KW-0812">Transmembrane</keyword>
<gene>
    <name evidence="2" type="ORF">PBLR_15065</name>
</gene>
<organism evidence="2 3">
    <name type="scientific">Paenibacillus alvei</name>
    <name type="common">Bacillus alvei</name>
    <dbReference type="NCBI Taxonomy" id="44250"/>
    <lineage>
        <taxon>Bacteria</taxon>
        <taxon>Bacillati</taxon>
        <taxon>Bacillota</taxon>
        <taxon>Bacilli</taxon>
        <taxon>Bacillales</taxon>
        <taxon>Paenibacillaceae</taxon>
        <taxon>Paenibacillus</taxon>
    </lineage>
</organism>
<dbReference type="Proteomes" id="UP000304148">
    <property type="component" value="Chromosome"/>
</dbReference>
<feature type="transmembrane region" description="Helical" evidence="1">
    <location>
        <begin position="35"/>
        <end position="58"/>
    </location>
</feature>
<dbReference type="AlphaFoldDB" id="A0A383RJU7"/>
<accession>A0A383RJU7</accession>
<feature type="transmembrane region" description="Helical" evidence="1">
    <location>
        <begin position="6"/>
        <end position="23"/>
    </location>
</feature>
<keyword evidence="1" id="KW-1133">Transmembrane helix</keyword>
<sequence>MKMKEIALSVIIYAFLGYLWVLFSERMVSIANAMGNMLIGGLLLSVGTLLFFAIVNRIAPFHNYKLTHPTRLVGAASFLIVVLSILFV</sequence>
<evidence type="ECO:0000256" key="1">
    <source>
        <dbReference type="SAM" id="Phobius"/>
    </source>
</evidence>
<dbReference type="RefSeq" id="WP_138188508.1">
    <property type="nucleotide sequence ID" value="NZ_LS992241.1"/>
</dbReference>
<feature type="transmembrane region" description="Helical" evidence="1">
    <location>
        <begin position="70"/>
        <end position="87"/>
    </location>
</feature>
<evidence type="ECO:0000313" key="2">
    <source>
        <dbReference type="EMBL" id="SYX86639.1"/>
    </source>
</evidence>
<evidence type="ECO:0000313" key="3">
    <source>
        <dbReference type="Proteomes" id="UP000304148"/>
    </source>
</evidence>